<comment type="caution">
    <text evidence="2">The sequence shown here is derived from an EMBL/GenBank/DDBJ whole genome shotgun (WGS) entry which is preliminary data.</text>
</comment>
<keyword evidence="1" id="KW-0732">Signal</keyword>
<evidence type="ECO:0008006" key="4">
    <source>
        <dbReference type="Google" id="ProtNLM"/>
    </source>
</evidence>
<evidence type="ECO:0000313" key="2">
    <source>
        <dbReference type="EMBL" id="MFC3914407.1"/>
    </source>
</evidence>
<name>A0ABV8CQG5_9GAMM</name>
<reference evidence="3" key="1">
    <citation type="journal article" date="2019" name="Int. J. Syst. Evol. Microbiol.">
        <title>The Global Catalogue of Microorganisms (GCM) 10K type strain sequencing project: providing services to taxonomists for standard genome sequencing and annotation.</title>
        <authorList>
            <consortium name="The Broad Institute Genomics Platform"/>
            <consortium name="The Broad Institute Genome Sequencing Center for Infectious Disease"/>
            <person name="Wu L."/>
            <person name="Ma J."/>
        </authorList>
    </citation>
    <scope>NUCLEOTIDE SEQUENCE [LARGE SCALE GENOMIC DNA]</scope>
    <source>
        <strain evidence="3">CCUG 54939</strain>
    </source>
</reference>
<proteinExistence type="predicted"/>
<dbReference type="EMBL" id="JBHSAF010000014">
    <property type="protein sequence ID" value="MFC3914407.1"/>
    <property type="molecule type" value="Genomic_DNA"/>
</dbReference>
<dbReference type="Proteomes" id="UP001595692">
    <property type="component" value="Unassembled WGS sequence"/>
</dbReference>
<evidence type="ECO:0000313" key="3">
    <source>
        <dbReference type="Proteomes" id="UP001595692"/>
    </source>
</evidence>
<feature type="signal peptide" evidence="1">
    <location>
        <begin position="1"/>
        <end position="22"/>
    </location>
</feature>
<dbReference type="InterPro" id="IPR011990">
    <property type="entry name" value="TPR-like_helical_dom_sf"/>
</dbReference>
<dbReference type="Gene3D" id="1.25.40.10">
    <property type="entry name" value="Tetratricopeptide repeat domain"/>
    <property type="match status" value="1"/>
</dbReference>
<protein>
    <recommendedName>
        <fullName evidence="4">Tetratricopeptide repeat protein</fullName>
    </recommendedName>
</protein>
<dbReference type="RefSeq" id="WP_377153246.1">
    <property type="nucleotide sequence ID" value="NZ_JBHSAF010000014.1"/>
</dbReference>
<gene>
    <name evidence="2" type="ORF">ACFOSS_13155</name>
</gene>
<sequence>MKATTFAAVMSLVAGACFPLQAEELYQHYQQRWAEAQYLQQGEARETALQALSTEVRQDVQQHPEDMALRTWAGIIVGSYAGAKGGLGALSLAEEAKADYEAVIAKDPSTLQGSALTSLGVLYYKVPGWPLGFGDGKQAEFMLKRGLNLNPDGIDSNFFYADYLAEKGDKEAARRYLQKALSAADRPGREVADRGRRDEIRALQKQLAE</sequence>
<organism evidence="2 3">
    <name type="scientific">Pseudaeromonas sharmana</name>
    <dbReference type="NCBI Taxonomy" id="328412"/>
    <lineage>
        <taxon>Bacteria</taxon>
        <taxon>Pseudomonadati</taxon>
        <taxon>Pseudomonadota</taxon>
        <taxon>Gammaproteobacteria</taxon>
        <taxon>Aeromonadales</taxon>
        <taxon>Aeromonadaceae</taxon>
        <taxon>Pseudaeromonas</taxon>
    </lineage>
</organism>
<feature type="chain" id="PRO_5045652496" description="Tetratricopeptide repeat protein" evidence="1">
    <location>
        <begin position="23"/>
        <end position="209"/>
    </location>
</feature>
<keyword evidence="3" id="KW-1185">Reference proteome</keyword>
<accession>A0ABV8CQG5</accession>
<dbReference type="PROSITE" id="PS51257">
    <property type="entry name" value="PROKAR_LIPOPROTEIN"/>
    <property type="match status" value="1"/>
</dbReference>
<evidence type="ECO:0000256" key="1">
    <source>
        <dbReference type="SAM" id="SignalP"/>
    </source>
</evidence>
<dbReference type="SUPFAM" id="SSF48452">
    <property type="entry name" value="TPR-like"/>
    <property type="match status" value="1"/>
</dbReference>